<evidence type="ECO:0000256" key="5">
    <source>
        <dbReference type="ARBA" id="ARBA00022737"/>
    </source>
</evidence>
<dbReference type="Pfam" id="PF00550">
    <property type="entry name" value="PP-binding"/>
    <property type="match status" value="6"/>
</dbReference>
<dbReference type="Gene3D" id="3.40.50.980">
    <property type="match status" value="1"/>
</dbReference>
<dbReference type="Pfam" id="PF00501">
    <property type="entry name" value="AMP-binding"/>
    <property type="match status" value="4"/>
</dbReference>
<evidence type="ECO:0000259" key="9">
    <source>
        <dbReference type="PROSITE" id="PS50075"/>
    </source>
</evidence>
<dbReference type="CDD" id="cd05918">
    <property type="entry name" value="A_NRPS_SidN3_like"/>
    <property type="match status" value="2"/>
</dbReference>
<comment type="caution">
    <text evidence="10">The sequence shown here is derived from an EMBL/GenBank/DDBJ whole genome shotgun (WGS) entry which is preliminary data.</text>
</comment>
<dbReference type="InterPro" id="IPR020845">
    <property type="entry name" value="AMP-binding_CS"/>
</dbReference>
<dbReference type="Pfam" id="PF00668">
    <property type="entry name" value="Condensation"/>
    <property type="match status" value="6"/>
</dbReference>
<feature type="domain" description="Carrier" evidence="9">
    <location>
        <begin position="1762"/>
        <end position="1839"/>
    </location>
</feature>
<dbReference type="GO" id="GO:0005737">
    <property type="term" value="C:cytoplasm"/>
    <property type="evidence" value="ECO:0007669"/>
    <property type="project" value="TreeGrafter"/>
</dbReference>
<dbReference type="InterPro" id="IPR045851">
    <property type="entry name" value="AMP-bd_C_sf"/>
</dbReference>
<organism evidence="10 11">
    <name type="scientific">Penicillium ucsense</name>
    <dbReference type="NCBI Taxonomy" id="2839758"/>
    <lineage>
        <taxon>Eukaryota</taxon>
        <taxon>Fungi</taxon>
        <taxon>Dikarya</taxon>
        <taxon>Ascomycota</taxon>
        <taxon>Pezizomycotina</taxon>
        <taxon>Eurotiomycetes</taxon>
        <taxon>Eurotiomycetidae</taxon>
        <taxon>Eurotiales</taxon>
        <taxon>Aspergillaceae</taxon>
        <taxon>Penicillium</taxon>
    </lineage>
</organism>
<keyword evidence="3" id="KW-0597">Phosphoprotein</keyword>
<evidence type="ECO:0000313" key="10">
    <source>
        <dbReference type="EMBL" id="KAF7719468.1"/>
    </source>
</evidence>
<keyword evidence="4" id="KW-0436">Ligase</keyword>
<dbReference type="CDD" id="cd19542">
    <property type="entry name" value="CT_NRPS-like"/>
    <property type="match status" value="3"/>
</dbReference>
<evidence type="ECO:0000256" key="2">
    <source>
        <dbReference type="ARBA" id="ARBA00022450"/>
    </source>
</evidence>
<protein>
    <recommendedName>
        <fullName evidence="7">Nonribosomal peptide synthetase sidC</fullName>
    </recommendedName>
    <alternativeName>
        <fullName evidence="8">Siderophore peptide synthetase C</fullName>
    </alternativeName>
</protein>
<dbReference type="GO" id="GO:0031169">
    <property type="term" value="P:ferrichrome biosynthetic process"/>
    <property type="evidence" value="ECO:0007669"/>
    <property type="project" value="UniProtKB-ARBA"/>
</dbReference>
<dbReference type="PROSITE" id="PS00455">
    <property type="entry name" value="AMP_BINDING"/>
    <property type="match status" value="1"/>
</dbReference>
<dbReference type="GO" id="GO:0016874">
    <property type="term" value="F:ligase activity"/>
    <property type="evidence" value="ECO:0007669"/>
    <property type="project" value="UniProtKB-KW"/>
</dbReference>
<proteinExistence type="inferred from homology"/>
<dbReference type="FunFam" id="3.40.50.980:FF:000001">
    <property type="entry name" value="Non-ribosomal peptide synthetase"/>
    <property type="match status" value="2"/>
</dbReference>
<comment type="pathway">
    <text evidence="1">Siderophore biosynthesis.</text>
</comment>
<sequence>MDRFTQFPAIQRQAVADETGIACISQAWPAETAALPTEVLGLAWAALMRAYTTEEAPVFLLDGSPVKADTLTQEIRPATLDPIEFSAEHTAVHLTDDPERVCEELSNGGAKDQKLPSELCTLTWHFNRKAQTSTLQASTGMDSKYIQQLGCQLEHIVRDQAALSGTAVRWSPLANQKSETTMRLSIANPSPSNLAGPQLLHELALSNTTSKNDAIEFMTADGAVRHLSYRALDQASTRLAARISTAATTTRTQAEQRQMVVPILLPQSLELYITQLAILKAGGAFCPLTVDAPSDRIEFIIQDVAAAVIVTQDALTTRIPKGSNVTVITVDELESHLESHNSTGTIEQVHARTIAPTDLAYVMYTSGSTGRPKGVGISHLAATQSLLAHNELIPQFARFLQFASPTFDVSVFEIFFPLFRGVTLVACEREQMLLDISRVMTTMRVDAAELTPTVAGELLRTRSAAPSLRVLLTIGEMLTRAVVDEFASSPNGEDGILHGMYGPTEAAIHCTAATQFHSDDRVNLIGRVFSTVSGFIMPIYSDDETDTKVDKLRPLPLGQIGELVVGGPQLADGYINRPEENAKAFIDTPVYGRLYRTGDKARMLPSGEIECFGRISSGQVKLRGQRIELGEIEHAICQAPGARSAVAIVSNGSLAAFVLVNSKETTERTLRDVCRQWLPRFMVPGEFILVDQFPQLPSGKIDRKLLEADFKRHRSNAQAAEDYRFRDETEETIASCVANVMGRQLSATESLGAAGLDSLAAIRLASHLLDSGVRLDVAHLLEADSVNGIWELAKAAEAVASTEDTSAGLQLIHQLVADAGAARIEALGLSSKIDAIDLCSHIQQAMIMETARQRQAYCNCIELEFLPETRFSDIQHAIVKLLESNPILRSGFVEIGLKDQAYARFVYNSAELDVLHQCETFDYDFPLMVESDLLHPLQFYFREAEKGPRLLVQIHHALYDGWSWQLIMRDLHQLLSGEAIEPRPSYTLISDFFAENKLGHSYNDSLDFWRDRLQGSPVASFPKFVASATPVGIREASRDLQISIERLAEASQTLHVSRQTIFQAAYCYLLSTYLGSDDVTFGTVFSGRTLPVKGIESVLGPCIRTLPTRMAMGQMRTVADLLLAIQNMNHRCLEHGSVSLQDIKKASEIDPRASLFDTAFVWQETLWRTKKNDEMFKEVKEREFLEFAFLLELEPLETDVRAKITFQQSILSREQAEFLLEQLDAVVAVILEAPTLVIEEIGQRLPINILSIADAEDNTHDGLSEILGPLATMGPDSEAVKILSSWEPDAPCFDSITYSQLINQANGHAEYLSKVGVMKSDPVLFVLTQSIESYIVLLALAKLGAHLISLSPRTTSEDLSTVVSDTHVKYYLSVSSCESELGFAIPGFVRQISLPESFEAPEEIPHAAYDSFRLSTFDPTTKDWASFPSPQLGDCVGIFRKSYNLTHTSRIFSTGNAVFPVPIIESILAWSAGAVLISASSDVITGDSHKVLQGMGLTHLHTTPTLASRLDPSNFPTIRELYVSGEPLTVKVQRKWVGTNIYYGYTCSNFAGPCTGLLKLDTIDESKNLGRPNRSTPLLVVVDSVGLQPVPRGAAGQLCFGGNQLAETSSKKVLQHAELGKFYKTNDIARLLADGTVEIIGRTATFRRIEQVLLSSKHVQDCTSLYMEISTSKSPHLVTVWVPAETVRTSDDLIEHSLELLRDLASKLPSSEVPSYLVPVPIIAMTEGFLTDHTDVSNIVKRLGPETLRQYSAVRDDSAQDEILSDTEKSISTALSKVLELDERIIGRHTSFYKLGLDSLSAIAFSRQLQESGIGRLPVSTILRYNSVSQLADIAATTSETRQVFTTQSVGRSLEVFDSDFVSAVESDTSGGVSSVKGVYPCTPLQEAMLAAESDNGAAYFNHLLLRVNVGPDTMKEAWLQMIQRHGILRSCFRQTNHKRFAYAQIVLDSATLPWTTKQTAPDTFKQDIAAVKEDFERLSPVDGKLPYSLTFLEDASSENAYLLLSIHHALYDGQGIAQLLDEVQTVLAGGVLPSVTPFHRFIEYMVSVDSDVSDQFWDRYLSGVSPTLLSSEQEKSATKISEIQAASQQTSMHLNLTLEVFKKQCQDLSVTPLNVLHAAWARLLALQSGTPDVCFGNVFSCRTIPLEGADKIVGPCFNTLPMRVRLTSSATNKDIMKLAQTHNSDILPHQLSALRHIQRRVLQGNSRLFDTLLIFQSTSNQLDSRYWEILSDEGNMGFPLICEVVPDEERNLLRVCIHFQQSHVSREAAEILATDFLAIVEQMMQYPSAQAWDKRAITSDLSAIFDSRISSVTEVDDTAERMSDSRSWSTHEELLRKMICEFAGTENNAVTLGTTIFQLGLDSINAVQLSGKLHKMGHPISAGDILEAASIEKIATLFNQSDNKETELEYNFSAFENEHLRTVCEQLGIAQDSVQALRPCTPVQSGMLALFNHSQGNMYYNRMALNAPASLDKAKLREAWSLVMAHHEMLRTGFVQLRDQNHPFAMVTYRSGFELPWRETLGPDKVAREQSILRNLHLPPWEVRVEPGDCISTVHFSALHALYDAQSLETVFSDVLAVYEGRSLPGSVPLNDTLGPILIESEKQSERSRSFWESLATELNSTKFPDLHPTRTAEKYLLTRSIRCSLPLTDLESACRAAGVTLQAAGQVAWGRLLSALTGEQNVTFGTVLSGRNLSQAAQQAVFPCLVTVPSPIQTDCSNRVLLHRTLKRNAALTRHQFTPLGSIQKWFGSDEPLFDTLFVYQKFAKQTSPKSSSWEVVDVETKIDYPVSIELLPQAEELEVRISCRSDLVPTEQAGLILDQFDTLLKHTVLSPDSAATDYLSLGNQLLSVTPAKEILIPTEVALLHQFVEESARRYPERPAFEYAYGPNADSLQKKVWSYKEFNADGNRVAHLLKEQGVRAGTIVGICFDKCPEASLAILGILKAGCAYLAIDPSAPISRKQFILEDSATKVLLCDQSRGSELEALAGVHVQTIDVAGNIRQYSAGQPVLARDITPDDTCYCLYTSGTTGTPKGCEITHGNAVQAMLAFQRLFAPHWDETSRWLQFASFHFDVSVLEQYWSWSVGICVTSCPRDLLFEDLPGTIHKLGITHIDLTPSLARLIHPDNVPSLCRGVFITGGEQLKQEILDAWGEHGVIYNGYGPTEVTIGCTMLPRMRANDKPSNIGPQFDNVGSYVFKAGTCTPVLRGGLGELCVSGPLVGKGYLNRAELTQERFQTLENGDRIYRTGDLVRILHDGSFQFLGRIDDQVKLRGQRLEIGEINEVIKQATPELNEVATLVVKHPKQSKDQLVSFVTAKQVGTKSKGVEVRYSEDDRSVLAAVKTACYSRLPGYMVPTHIIPMTNFPLSANNKADMKVLKGIYQELSLEDLQRLSSIALNENAQSECEKQIIFILARFTKSPEPAISSWTSIFELGLDSISVISFARTLREAGFSQAQASLIMKHPTVAGLSSALKQSTPVSNFQSSLRMSSKHKIDAFAHKHAHSVIESVGVDESLVERIAPCTPLQEGIIYHFLSSPEPLYCSSFKFALHETIDIKTLKDSWSKAQDRLQLLRARFSPTSGGYAQVALKHDELAWFVEDAASADLIEDVRRRRFQRWTSCLAGLPNQLWEVGVVRSSDKSVMCLNIFHALYDGNSLELILDLVANLYLGRVNQLRDGPQFFDALHFGPLCETSGEEGFWKEHLKDVPHKVLPQLNDMAAGNTFLVRKMSIETTEPLNQLTKTLNVTEQAVLHACWLLTLHQQYAFVPPIGIVASGRASDTVDLSNVVGPLFNTIPSNVRFHGLGSWAEVARKCHDYHVSSMSFQHTALRNIMKWLGKSPDESLFDSLFVFQKNNGVTESSQKALWIPLDSDASHEYPLAFEIVRNGNKSLDMTLAAQEKFVPAAVAEQLLLKFQRNLSDFSQNPDNKLSYSNGFGLASQDIQSGSLRRDVNGVNGANGTHVVSTEDFQFEWSDQASTIRTTIAALADVDMQSIDEDTSIFEVGLDSIDAIKLSSRLAKSGVKLPVSTIMRYRTVKGMVSQLAIANTQEQNGAPSMLRQMEDSLATFLKNEGLMPKSARRVLPATPLQEAMIAEMVASEYQNYYNHDILQIERHVNIAELQRSWEAVVKEHPILRTSFVEVWDPRIPVSFAQVIHDEDTFDLQTVHLNGAPLESVIESQRKRAHSALAGQPLLSLTAAIDDDDQYLILSISHALYDGWSINLLHEDIRRSYNGESCARPLSDAILEQILASSGDRAFRFWKATLSNFTPVPFPPGEDGEPGSEAIHRSERALAVCSVKAETFCKRHGITMQALMVSCWSLVLSSYVQCLDVVFGLVLSGRNAADADEVMFPTMNTVAMRVLLHGSRLELIKYVQDALLEMSEYQHFPLRRARPDTKSQQLFDTLFIYQKRPPGISVDSQPLYRSVGGSSSVEYPICAEVEGDGADLIARVACRGDVFGNKDTEALLDRMAQALLYVVDEPEKPTIQYADDAMIVLGLPVLQRQSDDAARPPQPCHHVPKRSEWTYIESSIRSVLSSVSGIPEDSIGKGTNIFELGLDSISAIKVVALLKKQSIKLVVSDMLKAGTVERMALAINQEQLEISQHQIDRALDESLEGLDLSLLLDTHGIDTEDVERTLPAAAGQSYFLAMHSLNSDVFYSKFYYMASLDLETGSLNRAWFSLISELPILRTAFLATGLSRLPFLQVVLRSVQNAPIWHDNLDHAISVNQPLGSPPVALHVSRTSRGVVFMLHIHHALYDAVSLPLIVARLAQLCSERPSAGQLGHDLSRLVGFQRIISPIDVRRKFWQRYLGHSQSVDLQNSQTREFDAVRHDYQPGLVSNMSRLDKAANRQGLSIQSMFLAVYARVHHQIMASGTVDEASAPHQLVVGLYLANRSYAIEGLSELVAPTVNIVPLRLDDKLSHDSMSLLAAARKIQQDIHAISSEENAGVSLMEIAEWTGVRISTCINFLRLPESDDSNGDDASDAVIFKPISREELDEIYKSSSSDDPALMNGDRVASDTDRAIGMNAPLAALKEVFLPTIDIEAAIRDDRLDFGVFAPETRLDRHKARKFMETMKAEMTSLIQACELAWILKAK</sequence>
<dbReference type="GO" id="GO:0043041">
    <property type="term" value="P:amino acid activation for nonribosomal peptide biosynthetic process"/>
    <property type="evidence" value="ECO:0007669"/>
    <property type="project" value="TreeGrafter"/>
</dbReference>
<keyword evidence="2" id="KW-0596">Phosphopantetheine</keyword>
<dbReference type="Proteomes" id="UP000631181">
    <property type="component" value="Unassembled WGS sequence"/>
</dbReference>
<dbReference type="InterPro" id="IPR006162">
    <property type="entry name" value="Ppantetheine_attach_site"/>
</dbReference>
<feature type="domain" description="Carrier" evidence="9">
    <location>
        <begin position="3972"/>
        <end position="4045"/>
    </location>
</feature>
<evidence type="ECO:0000256" key="7">
    <source>
        <dbReference type="ARBA" id="ARBA00067294"/>
    </source>
</evidence>
<dbReference type="PANTHER" id="PTHR45527">
    <property type="entry name" value="NONRIBOSOMAL PEPTIDE SYNTHETASE"/>
    <property type="match status" value="1"/>
</dbReference>
<dbReference type="Gene3D" id="3.40.50.12780">
    <property type="entry name" value="N-terminal domain of ligase-like"/>
    <property type="match status" value="3"/>
</dbReference>
<dbReference type="Gene3D" id="3.30.300.30">
    <property type="match status" value="2"/>
</dbReference>
<dbReference type="InterPro" id="IPR042099">
    <property type="entry name" value="ANL_N_sf"/>
</dbReference>
<dbReference type="InterPro" id="IPR020806">
    <property type="entry name" value="PKS_PP-bd"/>
</dbReference>
<evidence type="ECO:0000256" key="8">
    <source>
        <dbReference type="ARBA" id="ARBA00078302"/>
    </source>
</evidence>
<dbReference type="NCBIfam" id="TIGR01733">
    <property type="entry name" value="AA-adenyl-dom"/>
    <property type="match status" value="2"/>
</dbReference>
<reference evidence="10" key="1">
    <citation type="journal article" date="2020" name="Front. Microbiol.">
        <title>Gene regulatory networks of Penicillium echinulatum 2HH and Penicillium oxalicum 114-2 inferred by a computational biology approach.</title>
        <authorList>
            <person name="Lenz A.R."/>
            <person name="Galan-Vasquez E."/>
            <person name="Balbinot E."/>
            <person name="De Abreu F.P."/>
            <person name="De Oliveira N.S."/>
            <person name="Da Rosa L.O."/>
            <person name="De Avila E Silva S."/>
            <person name="Camassola M."/>
            <person name="Dillon A.J.P."/>
            <person name="Perez-Rueda E."/>
        </authorList>
    </citation>
    <scope>NUCLEOTIDE SEQUENCE</scope>
    <source>
        <strain evidence="10">S1M29</strain>
    </source>
</reference>
<keyword evidence="11" id="KW-1185">Reference proteome</keyword>
<evidence type="ECO:0000256" key="4">
    <source>
        <dbReference type="ARBA" id="ARBA00022598"/>
    </source>
</evidence>
<feature type="domain" description="Carrier" evidence="9">
    <location>
        <begin position="2330"/>
        <end position="2403"/>
    </location>
</feature>
<evidence type="ECO:0000256" key="6">
    <source>
        <dbReference type="ARBA" id="ARBA00029454"/>
    </source>
</evidence>
<dbReference type="FunFam" id="3.40.50.12780:FF:000024">
    <property type="entry name" value="Nonribosomal siderophore peptide synthase SidC"/>
    <property type="match status" value="1"/>
</dbReference>
<dbReference type="SUPFAM" id="SSF56801">
    <property type="entry name" value="Acetyl-CoA synthetase-like"/>
    <property type="match status" value="3"/>
</dbReference>
<gene>
    <name evidence="10" type="ORF">PECM_006318</name>
</gene>
<evidence type="ECO:0000313" key="11">
    <source>
        <dbReference type="Proteomes" id="UP000631181"/>
    </source>
</evidence>
<dbReference type="Gene3D" id="3.30.559.10">
    <property type="entry name" value="Chloramphenicol acetyltransferase-like domain"/>
    <property type="match status" value="6"/>
</dbReference>
<dbReference type="InterPro" id="IPR036736">
    <property type="entry name" value="ACP-like_sf"/>
</dbReference>
<feature type="domain" description="Carrier" evidence="9">
    <location>
        <begin position="4520"/>
        <end position="4596"/>
    </location>
</feature>
<dbReference type="PROSITE" id="PS50075">
    <property type="entry name" value="CARRIER"/>
    <property type="match status" value="5"/>
</dbReference>
<dbReference type="Gene3D" id="1.10.1200.10">
    <property type="entry name" value="ACP-like"/>
    <property type="match status" value="6"/>
</dbReference>
<dbReference type="InterPro" id="IPR023213">
    <property type="entry name" value="CAT-like_dom_sf"/>
</dbReference>
<dbReference type="PROSITE" id="PS00012">
    <property type="entry name" value="PHOSPHOPANTETHEINE"/>
    <property type="match status" value="4"/>
</dbReference>
<dbReference type="SMART" id="SM00823">
    <property type="entry name" value="PKS_PP"/>
    <property type="match status" value="5"/>
</dbReference>
<dbReference type="InterPro" id="IPR010071">
    <property type="entry name" value="AA_adenyl_dom"/>
</dbReference>
<name>A0A8J8WLZ9_9EURO</name>
<feature type="domain" description="Carrier" evidence="9">
    <location>
        <begin position="3400"/>
        <end position="3477"/>
    </location>
</feature>
<evidence type="ECO:0000256" key="1">
    <source>
        <dbReference type="ARBA" id="ARBA00004924"/>
    </source>
</evidence>
<dbReference type="Gene3D" id="3.30.559.30">
    <property type="entry name" value="Nonribosomal peptide synthetase, condensation domain"/>
    <property type="match status" value="6"/>
</dbReference>
<keyword evidence="5" id="KW-0677">Repeat</keyword>
<dbReference type="EMBL" id="WIWV01000005">
    <property type="protein sequence ID" value="KAF7719468.1"/>
    <property type="molecule type" value="Genomic_DNA"/>
</dbReference>
<evidence type="ECO:0000256" key="3">
    <source>
        <dbReference type="ARBA" id="ARBA00022553"/>
    </source>
</evidence>
<dbReference type="FunFam" id="3.30.300.30:FF:000033">
    <property type="entry name" value="Nonribosomal siderophore peptide synthase SidC"/>
    <property type="match status" value="1"/>
</dbReference>
<comment type="similarity">
    <text evidence="6">Belongs to the NRP synthetase family.</text>
</comment>
<accession>A0A8J8WLZ9</accession>
<dbReference type="InterPro" id="IPR009081">
    <property type="entry name" value="PP-bd_ACP"/>
</dbReference>
<dbReference type="SUPFAM" id="SSF52777">
    <property type="entry name" value="CoA-dependent acyltransferases"/>
    <property type="match status" value="12"/>
</dbReference>
<dbReference type="PANTHER" id="PTHR45527:SF1">
    <property type="entry name" value="FATTY ACID SYNTHASE"/>
    <property type="match status" value="1"/>
</dbReference>
<dbReference type="InterPro" id="IPR001242">
    <property type="entry name" value="Condensation_dom"/>
</dbReference>
<dbReference type="InterPro" id="IPR000873">
    <property type="entry name" value="AMP-dep_synth/lig_dom"/>
</dbReference>
<dbReference type="SUPFAM" id="SSF47336">
    <property type="entry name" value="ACP-like"/>
    <property type="match status" value="6"/>
</dbReference>
<dbReference type="OrthoDB" id="416786at2759"/>
<dbReference type="GO" id="GO:0010106">
    <property type="term" value="P:cellular response to iron ion starvation"/>
    <property type="evidence" value="ECO:0007669"/>
    <property type="project" value="UniProtKB-ARBA"/>
</dbReference>
<dbReference type="GO" id="GO:0031177">
    <property type="term" value="F:phosphopantetheine binding"/>
    <property type="evidence" value="ECO:0007669"/>
    <property type="project" value="InterPro"/>
</dbReference>